<accession>A0A7D5T9T5</accession>
<evidence type="ECO:0000313" key="7">
    <source>
        <dbReference type="EMBL" id="QLH80733.1"/>
    </source>
</evidence>
<dbReference type="InterPro" id="IPR002549">
    <property type="entry name" value="AI-2E-like"/>
</dbReference>
<dbReference type="GeneID" id="56081599"/>
<evidence type="ECO:0000256" key="3">
    <source>
        <dbReference type="ARBA" id="ARBA00022692"/>
    </source>
</evidence>
<comment type="subcellular location">
    <subcellularLocation>
        <location evidence="1">Membrane</location>
        <topology evidence="1">Multi-pass membrane protein</topology>
    </subcellularLocation>
</comment>
<dbReference type="OrthoDB" id="137390at2157"/>
<feature type="transmembrane region" description="Helical" evidence="6">
    <location>
        <begin position="59"/>
        <end position="83"/>
    </location>
</feature>
<comment type="similarity">
    <text evidence="2">Belongs to the autoinducer-2 exporter (AI-2E) (TC 2.A.86) family.</text>
</comment>
<dbReference type="Proteomes" id="UP000509346">
    <property type="component" value="Chromosome"/>
</dbReference>
<protein>
    <submittedName>
        <fullName evidence="7">AI-2E family transporter</fullName>
    </submittedName>
</protein>
<dbReference type="RefSeq" id="WP_179920555.1">
    <property type="nucleotide sequence ID" value="NZ_CP058909.1"/>
</dbReference>
<dbReference type="AlphaFoldDB" id="A0A7D5T9T5"/>
<evidence type="ECO:0000256" key="4">
    <source>
        <dbReference type="ARBA" id="ARBA00022989"/>
    </source>
</evidence>
<dbReference type="EMBL" id="CP058909">
    <property type="protein sequence ID" value="QLH80733.1"/>
    <property type="molecule type" value="Genomic_DNA"/>
</dbReference>
<evidence type="ECO:0000256" key="6">
    <source>
        <dbReference type="SAM" id="Phobius"/>
    </source>
</evidence>
<keyword evidence="4 6" id="KW-1133">Transmembrane helix</keyword>
<dbReference type="Pfam" id="PF01594">
    <property type="entry name" value="AI-2E_transport"/>
    <property type="match status" value="1"/>
</dbReference>
<sequence length="335" mass="35376">MVDAERLRIGFFAVLLAVFAYLVVLIVHPFLTALLLALLLAVLLAPAQRRLAPRIGERVAAVTLVALSVGATAAVGAVLFAAAPAGLSDLSATLEGLSVPSAAERRVERLLGVEVPLGSIAESVPRRVGELLVGDLTGLVNATTDLFLGAVLFLFVLYYLLVDGDRLVDWVGERLPLDDATTERLREDAHRTTWAVLKGHGFVAVVQGAVAGTGLLLVGLPNVLFWTFVMMVLELFPVVGVAGVLGPAALWLGLQNRLFAAAFLVVYGATAVAVVDDYLRARVVDRGSSLHSATVLVGVFGGVYAFGAMGLFYGPIVVGLFATLVRVFDERYVDG</sequence>
<evidence type="ECO:0000256" key="5">
    <source>
        <dbReference type="ARBA" id="ARBA00023136"/>
    </source>
</evidence>
<dbReference type="GO" id="GO:0016020">
    <property type="term" value="C:membrane"/>
    <property type="evidence" value="ECO:0007669"/>
    <property type="project" value="UniProtKB-SubCell"/>
</dbReference>
<feature type="transmembrane region" description="Helical" evidence="6">
    <location>
        <begin position="139"/>
        <end position="161"/>
    </location>
</feature>
<dbReference type="PANTHER" id="PTHR21716">
    <property type="entry name" value="TRANSMEMBRANE PROTEIN"/>
    <property type="match status" value="1"/>
</dbReference>
<organism evidence="7 8">
    <name type="scientific">Halosimplex pelagicum</name>
    <dbReference type="NCBI Taxonomy" id="869886"/>
    <lineage>
        <taxon>Archaea</taxon>
        <taxon>Methanobacteriati</taxon>
        <taxon>Methanobacteriota</taxon>
        <taxon>Stenosarchaea group</taxon>
        <taxon>Halobacteria</taxon>
        <taxon>Halobacteriales</taxon>
        <taxon>Haloarculaceae</taxon>
        <taxon>Halosimplex</taxon>
    </lineage>
</organism>
<feature type="transmembrane region" description="Helical" evidence="6">
    <location>
        <begin position="7"/>
        <end position="24"/>
    </location>
</feature>
<evidence type="ECO:0000256" key="1">
    <source>
        <dbReference type="ARBA" id="ARBA00004141"/>
    </source>
</evidence>
<dbReference type="KEGG" id="hpel:HZS54_03380"/>
<feature type="transmembrane region" description="Helical" evidence="6">
    <location>
        <begin position="258"/>
        <end position="275"/>
    </location>
</feature>
<proteinExistence type="inferred from homology"/>
<evidence type="ECO:0000313" key="8">
    <source>
        <dbReference type="Proteomes" id="UP000509346"/>
    </source>
</evidence>
<keyword evidence="3 6" id="KW-0812">Transmembrane</keyword>
<gene>
    <name evidence="7" type="ORF">HZS54_03380</name>
</gene>
<keyword evidence="8" id="KW-1185">Reference proteome</keyword>
<reference evidence="7 8" key="1">
    <citation type="submission" date="2020-07" db="EMBL/GenBank/DDBJ databases">
        <title>Halosimplex litoreum sp. nov. and Halosimplex rubrum sp. nov., isolated from different salt environments.</title>
        <authorList>
            <person name="Cui H."/>
        </authorList>
    </citation>
    <scope>NUCLEOTIDE SEQUENCE [LARGE SCALE GENOMIC DNA]</scope>
    <source>
        <strain evidence="7 8">R2</strain>
    </source>
</reference>
<keyword evidence="5 6" id="KW-0472">Membrane</keyword>
<dbReference type="PANTHER" id="PTHR21716:SF4">
    <property type="entry name" value="TRANSMEMBRANE PROTEIN 245"/>
    <property type="match status" value="1"/>
</dbReference>
<feature type="transmembrane region" description="Helical" evidence="6">
    <location>
        <begin position="223"/>
        <end position="246"/>
    </location>
</feature>
<feature type="transmembrane region" description="Helical" evidence="6">
    <location>
        <begin position="194"/>
        <end position="217"/>
    </location>
</feature>
<evidence type="ECO:0000256" key="2">
    <source>
        <dbReference type="ARBA" id="ARBA00009773"/>
    </source>
</evidence>
<feature type="transmembrane region" description="Helical" evidence="6">
    <location>
        <begin position="30"/>
        <end position="47"/>
    </location>
</feature>
<name>A0A7D5T9T5_9EURY</name>
<feature type="transmembrane region" description="Helical" evidence="6">
    <location>
        <begin position="295"/>
        <end position="322"/>
    </location>
</feature>